<keyword evidence="2" id="KW-0238">DNA-binding</keyword>
<feature type="domain" description="HTH lacI-type" evidence="4">
    <location>
        <begin position="9"/>
        <end position="63"/>
    </location>
</feature>
<dbReference type="InterPro" id="IPR010982">
    <property type="entry name" value="Lambda_DNA-bd_dom_sf"/>
</dbReference>
<organism evidence="5 6">
    <name type="scientific">Nonomuraea angiospora</name>
    <dbReference type="NCBI Taxonomy" id="46172"/>
    <lineage>
        <taxon>Bacteria</taxon>
        <taxon>Bacillati</taxon>
        <taxon>Actinomycetota</taxon>
        <taxon>Actinomycetes</taxon>
        <taxon>Streptosporangiales</taxon>
        <taxon>Streptosporangiaceae</taxon>
        <taxon>Nonomuraea</taxon>
    </lineage>
</organism>
<evidence type="ECO:0000256" key="1">
    <source>
        <dbReference type="ARBA" id="ARBA00023015"/>
    </source>
</evidence>
<evidence type="ECO:0000313" key="5">
    <source>
        <dbReference type="EMBL" id="MBE1585335.1"/>
    </source>
</evidence>
<dbReference type="PANTHER" id="PTHR30146:SF109">
    <property type="entry name" value="HTH-TYPE TRANSCRIPTIONAL REGULATOR GALS"/>
    <property type="match status" value="1"/>
</dbReference>
<keyword evidence="1" id="KW-0805">Transcription regulation</keyword>
<dbReference type="InterPro" id="IPR028082">
    <property type="entry name" value="Peripla_BP_I"/>
</dbReference>
<name>A0ABR9LXF9_9ACTN</name>
<dbReference type="SUPFAM" id="SSF47413">
    <property type="entry name" value="lambda repressor-like DNA-binding domains"/>
    <property type="match status" value="1"/>
</dbReference>
<dbReference type="Gene3D" id="1.10.260.40">
    <property type="entry name" value="lambda repressor-like DNA-binding domains"/>
    <property type="match status" value="1"/>
</dbReference>
<evidence type="ECO:0000256" key="2">
    <source>
        <dbReference type="ARBA" id="ARBA00023125"/>
    </source>
</evidence>
<gene>
    <name evidence="5" type="ORF">H4W80_003593</name>
</gene>
<dbReference type="PROSITE" id="PS50932">
    <property type="entry name" value="HTH_LACI_2"/>
    <property type="match status" value="1"/>
</dbReference>
<keyword evidence="3" id="KW-0804">Transcription</keyword>
<dbReference type="RefSeq" id="WP_192786100.1">
    <property type="nucleotide sequence ID" value="NZ_JADBEK010000001.1"/>
</dbReference>
<dbReference type="InterPro" id="IPR000843">
    <property type="entry name" value="HTH_LacI"/>
</dbReference>
<dbReference type="Proteomes" id="UP000633509">
    <property type="component" value="Unassembled WGS sequence"/>
</dbReference>
<keyword evidence="6" id="KW-1185">Reference proteome</keyword>
<accession>A0ABR9LXF9</accession>
<evidence type="ECO:0000256" key="3">
    <source>
        <dbReference type="ARBA" id="ARBA00023163"/>
    </source>
</evidence>
<sequence>MGEAETPRVTIHEVARRAGVSHQTVSRYFRHNEGLKPETRRKIDLVVQELNYRPNLVARSMRTRRTNRLAITLPASTYLWPVRLLGAASAAAHAEGFQLEVVSMEGGPRDRAERILELAGSGQVEGILSLTPLEIDPGASPVPIVVTGDYDDNLRGVNELADASPIREIIQHLASLGHRVFFHIAGTQTFASARNRKLLYEQTIRHHGLTSYGIALGDWSPQSGYDAVRGLPEGSGVTAIVAANDHVAMGAVRGALSRGWRVPGDVSVFGWDDEELGRFATPSLSTVAVDREVQGREAMAKLIAEVRGEPVPPSPSRSINRVIVRETVGPPPHACGEQPV</sequence>
<dbReference type="Gene3D" id="3.40.50.2300">
    <property type="match status" value="2"/>
</dbReference>
<dbReference type="CDD" id="cd01392">
    <property type="entry name" value="HTH_LacI"/>
    <property type="match status" value="1"/>
</dbReference>
<evidence type="ECO:0000313" key="6">
    <source>
        <dbReference type="Proteomes" id="UP000633509"/>
    </source>
</evidence>
<protein>
    <submittedName>
        <fullName evidence="5">LacI family transcriptional regulator</fullName>
    </submittedName>
</protein>
<dbReference type="SMART" id="SM00354">
    <property type="entry name" value="HTH_LACI"/>
    <property type="match status" value="1"/>
</dbReference>
<dbReference type="InterPro" id="IPR046335">
    <property type="entry name" value="LacI/GalR-like_sensor"/>
</dbReference>
<dbReference type="Pfam" id="PF00356">
    <property type="entry name" value="LacI"/>
    <property type="match status" value="1"/>
</dbReference>
<dbReference type="Pfam" id="PF13377">
    <property type="entry name" value="Peripla_BP_3"/>
    <property type="match status" value="1"/>
</dbReference>
<reference evidence="5 6" key="1">
    <citation type="submission" date="2020-10" db="EMBL/GenBank/DDBJ databases">
        <title>Sequencing the genomes of 1000 actinobacteria strains.</title>
        <authorList>
            <person name="Klenk H.-P."/>
        </authorList>
    </citation>
    <scope>NUCLEOTIDE SEQUENCE [LARGE SCALE GENOMIC DNA]</scope>
    <source>
        <strain evidence="5 6">DSM 43173</strain>
    </source>
</reference>
<dbReference type="SUPFAM" id="SSF53822">
    <property type="entry name" value="Periplasmic binding protein-like I"/>
    <property type="match status" value="1"/>
</dbReference>
<proteinExistence type="predicted"/>
<dbReference type="PANTHER" id="PTHR30146">
    <property type="entry name" value="LACI-RELATED TRANSCRIPTIONAL REPRESSOR"/>
    <property type="match status" value="1"/>
</dbReference>
<dbReference type="EMBL" id="JADBEK010000001">
    <property type="protein sequence ID" value="MBE1585335.1"/>
    <property type="molecule type" value="Genomic_DNA"/>
</dbReference>
<evidence type="ECO:0000259" key="4">
    <source>
        <dbReference type="PROSITE" id="PS50932"/>
    </source>
</evidence>
<comment type="caution">
    <text evidence="5">The sequence shown here is derived from an EMBL/GenBank/DDBJ whole genome shotgun (WGS) entry which is preliminary data.</text>
</comment>